<keyword evidence="8" id="KW-1185">Reference proteome</keyword>
<reference evidence="7" key="1">
    <citation type="submission" date="2021-07" db="EMBL/GenBank/DDBJ databases">
        <authorList>
            <person name="Branca A.L. A."/>
        </authorList>
    </citation>
    <scope>NUCLEOTIDE SEQUENCE</scope>
</reference>
<dbReference type="GO" id="GO:0061665">
    <property type="term" value="F:SUMO ligase activity"/>
    <property type="evidence" value="ECO:0007669"/>
    <property type="project" value="TreeGrafter"/>
</dbReference>
<dbReference type="InterPro" id="IPR004181">
    <property type="entry name" value="Znf_MIZ"/>
</dbReference>
<evidence type="ECO:0000256" key="5">
    <source>
        <dbReference type="SAM" id="MobiDB-lite"/>
    </source>
</evidence>
<feature type="compositionally biased region" description="Basic and acidic residues" evidence="5">
    <location>
        <begin position="172"/>
        <end position="183"/>
    </location>
</feature>
<evidence type="ECO:0000259" key="6">
    <source>
        <dbReference type="PROSITE" id="PS51044"/>
    </source>
</evidence>
<dbReference type="InterPro" id="IPR013083">
    <property type="entry name" value="Znf_RING/FYVE/PHD"/>
</dbReference>
<dbReference type="GO" id="GO:0016925">
    <property type="term" value="P:protein sumoylation"/>
    <property type="evidence" value="ECO:0007669"/>
    <property type="project" value="TreeGrafter"/>
</dbReference>
<dbReference type="OrthoDB" id="27975at2759"/>
<dbReference type="Proteomes" id="UP001153618">
    <property type="component" value="Unassembled WGS sequence"/>
</dbReference>
<evidence type="ECO:0000256" key="4">
    <source>
        <dbReference type="PROSITE-ProRule" id="PRU00452"/>
    </source>
</evidence>
<feature type="compositionally biased region" description="Polar residues" evidence="5">
    <location>
        <begin position="526"/>
        <end position="538"/>
    </location>
</feature>
<evidence type="ECO:0000313" key="7">
    <source>
        <dbReference type="EMBL" id="CAG8102262.1"/>
    </source>
</evidence>
<feature type="compositionally biased region" description="Polar residues" evidence="5">
    <location>
        <begin position="1045"/>
        <end position="1055"/>
    </location>
</feature>
<keyword evidence="1" id="KW-0479">Metal-binding</keyword>
<dbReference type="PROSITE" id="PS51044">
    <property type="entry name" value="ZF_SP_RING"/>
    <property type="match status" value="1"/>
</dbReference>
<accession>A0A9W4HNS5</accession>
<feature type="compositionally biased region" description="Low complexity" evidence="5">
    <location>
        <begin position="687"/>
        <end position="697"/>
    </location>
</feature>
<feature type="compositionally biased region" description="Polar residues" evidence="5">
    <location>
        <begin position="1067"/>
        <end position="1091"/>
    </location>
</feature>
<feature type="domain" description="SP-RING-type" evidence="6">
    <location>
        <begin position="927"/>
        <end position="1017"/>
    </location>
</feature>
<sequence length="1097" mass="120650">MCVKPEPGHSSIPLIIVTPRTACQHPYAGRSEKNSGFFVGPTKRLFFFFGNDVENALVMVSNSPRDLSQSNSTAFLFLGSARRNWMEPVEPRREMPPAPVLPHPNVSAENAVSLTTDIPSRGPRAENPVVTPATIPSPAPTIVHPSPGTSDVLSPSIPTPVDGNNAMAARSLDDAQRDPRPGDIESGVPAGHTHGMPMGRGPSFPNISEETWSEWLARLDALVADVSRKGLLKSPAASGILKPRLELLRKAITYRDPFYLAVHQVYCLCTIAPSYIGRMGFAESGLHTLAMLVEDNHKMHLMATTAFAQFPGSPEQLFAQAWYQNAIRSLPLFLSRMASSWLHFWASSTRAPLVTEMVTHFALPGSPVMMSVMSTCITRHLHQEKYMGQLQRLFWGDWMFWQTKQPHERAQNHDETLIREYLKFPRVPRNEHQIVPPNRPVASHPTRVVSPTVRSPIPGTSQTMVPHSSPDVRPVTTQVQAALPGQVGQIQQLGNSQAQALEGSSPRQWVQGPSPVYGDQVRRMSSPLNPQSQAQASLQDARIHAQRQMLALRHGQVSPFRNQMGDEWHARAANLHSLPALATSTSASPVSPAPAHPSPVALSHSHPLPNTQRSHSASTPTTQTGHNTRPVVSQLPQHPGHQHSPASQYHIGLPARPPQGVQTLPSRHPNPSPGLHPSNLPHPPSFSPQSPIPSQLSSPLFPAPGYRAPVTVNGDPLRLGLHLANLRDPMKKLVKPGPDGQMTDAELFAYFGTFLVLPCLIKVDEPGYTWKFNLNKGDLSSFPITTGASDKGPMTRTYKPGNRTVRLRCISHAGDPNSFSHDRWTTSPTSWPSVFYIHVNGKELQVRRKVQHLRDLALDITKSLKEGENIIQVDLLLGPDECKKSSYFFAVEVMEVTTLENVLSLVKTTSAADSRAEITKRLSSLADDDDLAFVTDSLTIGLVDPFTARIFDIPARSKYCNHRECFDRDTFVQTRKSVSGPGPMIYEWRCPICKADARPQLLIVDGFLAEVHAQLIRTNQLEGATAIQIKADGTWTLKASEETSSEAQKNSSKSASLKRKAPDAATSHHTAMQTKQEPNKRQSPSTLSNNHEIIELD</sequence>
<dbReference type="EMBL" id="CAJVOS010000024">
    <property type="protein sequence ID" value="CAG8102262.1"/>
    <property type="molecule type" value="Genomic_DNA"/>
</dbReference>
<dbReference type="GO" id="GO:0000785">
    <property type="term" value="C:chromatin"/>
    <property type="evidence" value="ECO:0007669"/>
    <property type="project" value="TreeGrafter"/>
</dbReference>
<feature type="compositionally biased region" description="Low complexity" evidence="5">
    <location>
        <begin position="128"/>
        <end position="143"/>
    </location>
</feature>
<organism evidence="7 8">
    <name type="scientific">Penicillium olsonii</name>
    <dbReference type="NCBI Taxonomy" id="99116"/>
    <lineage>
        <taxon>Eukaryota</taxon>
        <taxon>Fungi</taxon>
        <taxon>Dikarya</taxon>
        <taxon>Ascomycota</taxon>
        <taxon>Pezizomycotina</taxon>
        <taxon>Eurotiomycetes</taxon>
        <taxon>Eurotiomycetidae</taxon>
        <taxon>Eurotiales</taxon>
        <taxon>Aspergillaceae</taxon>
        <taxon>Penicillium</taxon>
    </lineage>
</organism>
<keyword evidence="3" id="KW-0862">Zinc</keyword>
<dbReference type="PANTHER" id="PTHR10782:SF4">
    <property type="entry name" value="TONALLI, ISOFORM E"/>
    <property type="match status" value="1"/>
</dbReference>
<evidence type="ECO:0000256" key="1">
    <source>
        <dbReference type="ARBA" id="ARBA00022723"/>
    </source>
</evidence>
<feature type="compositionally biased region" description="Polar residues" evidence="5">
    <location>
        <begin position="610"/>
        <end position="636"/>
    </location>
</feature>
<feature type="compositionally biased region" description="Low complexity" evidence="5">
    <location>
        <begin position="598"/>
        <end position="609"/>
    </location>
</feature>
<comment type="caution">
    <text evidence="7">The sequence shown here is derived from an EMBL/GenBank/DDBJ whole genome shotgun (WGS) entry which is preliminary data.</text>
</comment>
<feature type="region of interest" description="Disordered" evidence="5">
    <location>
        <begin position="117"/>
        <end position="152"/>
    </location>
</feature>
<proteinExistence type="predicted"/>
<dbReference type="AlphaFoldDB" id="A0A9W4HNS5"/>
<feature type="compositionally biased region" description="Pro residues" evidence="5">
    <location>
        <begin position="668"/>
        <end position="686"/>
    </location>
</feature>
<dbReference type="GO" id="GO:0008270">
    <property type="term" value="F:zinc ion binding"/>
    <property type="evidence" value="ECO:0007669"/>
    <property type="project" value="UniProtKB-KW"/>
</dbReference>
<evidence type="ECO:0000256" key="3">
    <source>
        <dbReference type="ARBA" id="ARBA00022833"/>
    </source>
</evidence>
<dbReference type="Gene3D" id="3.30.40.10">
    <property type="entry name" value="Zinc/RING finger domain, C3HC4 (zinc finger)"/>
    <property type="match status" value="1"/>
</dbReference>
<feature type="region of interest" description="Disordered" evidence="5">
    <location>
        <begin position="1040"/>
        <end position="1097"/>
    </location>
</feature>
<evidence type="ECO:0000313" key="8">
    <source>
        <dbReference type="Proteomes" id="UP001153618"/>
    </source>
</evidence>
<feature type="region of interest" description="Disordered" evidence="5">
    <location>
        <begin position="520"/>
        <end position="542"/>
    </location>
</feature>
<keyword evidence="2 4" id="KW-0863">Zinc-finger</keyword>
<dbReference type="Pfam" id="PF02891">
    <property type="entry name" value="zf-MIZ"/>
    <property type="match status" value="1"/>
</dbReference>
<feature type="region of interest" description="Disordered" evidence="5">
    <location>
        <begin position="172"/>
        <end position="198"/>
    </location>
</feature>
<evidence type="ECO:0000256" key="2">
    <source>
        <dbReference type="ARBA" id="ARBA00022771"/>
    </source>
</evidence>
<gene>
    <name evidence="7" type="ORF">POLS_LOCUS4709</name>
</gene>
<feature type="region of interest" description="Disordered" evidence="5">
    <location>
        <begin position="583"/>
        <end position="697"/>
    </location>
</feature>
<name>A0A9W4HNS5_PENOL</name>
<protein>
    <recommendedName>
        <fullName evidence="6">SP-RING-type domain-containing protein</fullName>
    </recommendedName>
</protein>
<dbReference type="PANTHER" id="PTHR10782">
    <property type="entry name" value="ZINC FINGER MIZ DOMAIN-CONTAINING PROTEIN"/>
    <property type="match status" value="1"/>
</dbReference>